<dbReference type="PIRSF" id="PIRSF000188">
    <property type="entry name" value="Phe_leu_dh"/>
    <property type="match status" value="1"/>
</dbReference>
<evidence type="ECO:0000256" key="2">
    <source>
        <dbReference type="ARBA" id="ARBA00023002"/>
    </source>
</evidence>
<dbReference type="InterPro" id="IPR006095">
    <property type="entry name" value="Glu/Leu/Phe/Val/Trp_DH"/>
</dbReference>
<keyword evidence="2 4" id="KW-0560">Oxidoreductase</keyword>
<dbReference type="Pfam" id="PF02812">
    <property type="entry name" value="ELFV_dehydrog_N"/>
    <property type="match status" value="1"/>
</dbReference>
<evidence type="ECO:0000259" key="5">
    <source>
        <dbReference type="SMART" id="SM00839"/>
    </source>
</evidence>
<dbReference type="EMBL" id="BMGD01000003">
    <property type="protein sequence ID" value="GGB62714.1"/>
    <property type="molecule type" value="Genomic_DNA"/>
</dbReference>
<sequence>MALQGHFRVLTILGGIGRMQSYWDLPDFDEHEAVQYVHDRASGLSAIIAIHSTKLGPAGGGTRFWHYADKGRAITDALRLSRGMSYKNAMAGLPMGGGKAVILADSDHRKTPEMLAAFGDAIQALGGRYVTAEDIGMSDADMVAISKRTRFVSGLPVQQEGSAGGDPGPFTANGIFQGVKAAVQFKLGTDRLKDVRIAVQGTGSVGGGLARLLASKGAVLTLADVNADRAQSLADELGAQTVSADQIMQVEADVFSPNALGAILDSESIEKLNVKIVAGGANNQLARPHHADMLVDRDILYAPDYVINAGGIISVALEYFAVADGRTAQVDEVLARLTGIPQRLTGIWQESRSTGQSPAAVADAMAQKLIGRG</sequence>
<dbReference type="Gene3D" id="3.40.50.10860">
    <property type="entry name" value="Leucine Dehydrogenase, chain A, domain 1"/>
    <property type="match status" value="1"/>
</dbReference>
<dbReference type="PRINTS" id="PR00082">
    <property type="entry name" value="GLFDHDRGNASE"/>
</dbReference>
<dbReference type="CDD" id="cd01075">
    <property type="entry name" value="NAD_bind_Leu_Phe_Val_DH"/>
    <property type="match status" value="1"/>
</dbReference>
<dbReference type="InterPro" id="IPR006096">
    <property type="entry name" value="Glu/Leu/Phe/Val/Trp_DH_C"/>
</dbReference>
<organism evidence="6 7">
    <name type="scientific">Blastomonas aquatica</name>
    <dbReference type="NCBI Taxonomy" id="1510276"/>
    <lineage>
        <taxon>Bacteria</taxon>
        <taxon>Pseudomonadati</taxon>
        <taxon>Pseudomonadota</taxon>
        <taxon>Alphaproteobacteria</taxon>
        <taxon>Sphingomonadales</taxon>
        <taxon>Sphingomonadaceae</taxon>
        <taxon>Blastomonas</taxon>
    </lineage>
</organism>
<dbReference type="InterPro" id="IPR016211">
    <property type="entry name" value="Glu/Phe/Leu/Val/Trp_DH_bac/arc"/>
</dbReference>
<dbReference type="SUPFAM" id="SSF53223">
    <property type="entry name" value="Aminoacid dehydrogenase-like, N-terminal domain"/>
    <property type="match status" value="1"/>
</dbReference>
<dbReference type="Proteomes" id="UP000614261">
    <property type="component" value="Unassembled WGS sequence"/>
</dbReference>
<dbReference type="Gene3D" id="3.40.50.720">
    <property type="entry name" value="NAD(P)-binding Rossmann-like Domain"/>
    <property type="match status" value="1"/>
</dbReference>
<evidence type="ECO:0000256" key="1">
    <source>
        <dbReference type="ARBA" id="ARBA00006382"/>
    </source>
</evidence>
<protein>
    <submittedName>
        <fullName evidence="6">Leucine dehydrogenase</fullName>
    </submittedName>
</protein>
<name>A0ABQ1JB86_9SPHN</name>
<proteinExistence type="inferred from homology"/>
<reference evidence="7" key="1">
    <citation type="journal article" date="2019" name="Int. J. Syst. Evol. Microbiol.">
        <title>The Global Catalogue of Microorganisms (GCM) 10K type strain sequencing project: providing services to taxonomists for standard genome sequencing and annotation.</title>
        <authorList>
            <consortium name="The Broad Institute Genomics Platform"/>
            <consortium name="The Broad Institute Genome Sequencing Center for Infectious Disease"/>
            <person name="Wu L."/>
            <person name="Ma J."/>
        </authorList>
    </citation>
    <scope>NUCLEOTIDE SEQUENCE [LARGE SCALE GENOMIC DNA]</scope>
    <source>
        <strain evidence="7">CGMCC 1.12851</strain>
    </source>
</reference>
<dbReference type="Pfam" id="PF00208">
    <property type="entry name" value="ELFV_dehydrog"/>
    <property type="match status" value="1"/>
</dbReference>
<gene>
    <name evidence="6" type="ORF">GCM10010833_17120</name>
</gene>
<keyword evidence="7" id="KW-1185">Reference proteome</keyword>
<evidence type="ECO:0000313" key="7">
    <source>
        <dbReference type="Proteomes" id="UP000614261"/>
    </source>
</evidence>
<keyword evidence="3" id="KW-0520">NAD</keyword>
<dbReference type="PANTHER" id="PTHR42722">
    <property type="entry name" value="LEUCINE DEHYDROGENASE"/>
    <property type="match status" value="1"/>
</dbReference>
<comment type="similarity">
    <text evidence="1 4">Belongs to the Glu/Leu/Phe/Val dehydrogenases family.</text>
</comment>
<dbReference type="SUPFAM" id="SSF51735">
    <property type="entry name" value="NAD(P)-binding Rossmann-fold domains"/>
    <property type="match status" value="1"/>
</dbReference>
<feature type="domain" description="Glutamate/phenylalanine/leucine/valine/L-tryptophan dehydrogenase C-terminal" evidence="5">
    <location>
        <begin position="165"/>
        <end position="373"/>
    </location>
</feature>
<dbReference type="InterPro" id="IPR046346">
    <property type="entry name" value="Aminoacid_DH-like_N_sf"/>
</dbReference>
<dbReference type="InterPro" id="IPR036291">
    <property type="entry name" value="NAD(P)-bd_dom_sf"/>
</dbReference>
<dbReference type="PANTHER" id="PTHR42722:SF1">
    <property type="entry name" value="VALINE DEHYDROGENASE"/>
    <property type="match status" value="1"/>
</dbReference>
<dbReference type="InterPro" id="IPR006097">
    <property type="entry name" value="Glu/Leu/Phe/Val/Trp_DH_dimer"/>
</dbReference>
<evidence type="ECO:0000313" key="6">
    <source>
        <dbReference type="EMBL" id="GGB62714.1"/>
    </source>
</evidence>
<comment type="caution">
    <text evidence="6">The sequence shown here is derived from an EMBL/GenBank/DDBJ whole genome shotgun (WGS) entry which is preliminary data.</text>
</comment>
<dbReference type="SMART" id="SM00839">
    <property type="entry name" value="ELFV_dehydrog"/>
    <property type="match status" value="1"/>
</dbReference>
<evidence type="ECO:0000256" key="3">
    <source>
        <dbReference type="ARBA" id="ARBA00023027"/>
    </source>
</evidence>
<evidence type="ECO:0000256" key="4">
    <source>
        <dbReference type="RuleBase" id="RU004417"/>
    </source>
</evidence>
<accession>A0ABQ1JB86</accession>